<keyword evidence="2" id="KW-0472">Membrane</keyword>
<evidence type="ECO:0000313" key="4">
    <source>
        <dbReference type="Proteomes" id="UP000694865"/>
    </source>
</evidence>
<gene>
    <name evidence="5" type="primary">LOC102809391</name>
</gene>
<feature type="compositionally biased region" description="Low complexity" evidence="1">
    <location>
        <begin position="116"/>
        <end position="142"/>
    </location>
</feature>
<dbReference type="Pfam" id="PF00059">
    <property type="entry name" value="Lectin_C"/>
    <property type="match status" value="1"/>
</dbReference>
<dbReference type="PANTHER" id="PTHR22801">
    <property type="entry name" value="LITHOSTATHINE"/>
    <property type="match status" value="1"/>
</dbReference>
<name>A0ABM0MVX1_SACKO</name>
<dbReference type="InterPro" id="IPR001304">
    <property type="entry name" value="C-type_lectin-like"/>
</dbReference>
<dbReference type="PROSITE" id="PS50041">
    <property type="entry name" value="C_TYPE_LECTIN_2"/>
    <property type="match status" value="1"/>
</dbReference>
<dbReference type="SMART" id="SM00034">
    <property type="entry name" value="CLECT"/>
    <property type="match status" value="1"/>
</dbReference>
<organism evidence="4 5">
    <name type="scientific">Saccoglossus kowalevskii</name>
    <name type="common">Acorn worm</name>
    <dbReference type="NCBI Taxonomy" id="10224"/>
    <lineage>
        <taxon>Eukaryota</taxon>
        <taxon>Metazoa</taxon>
        <taxon>Hemichordata</taxon>
        <taxon>Enteropneusta</taxon>
        <taxon>Harrimaniidae</taxon>
        <taxon>Saccoglossus</taxon>
    </lineage>
</organism>
<evidence type="ECO:0000256" key="1">
    <source>
        <dbReference type="SAM" id="MobiDB-lite"/>
    </source>
</evidence>
<dbReference type="SUPFAM" id="SSF56436">
    <property type="entry name" value="C-type lectin-like"/>
    <property type="match status" value="2"/>
</dbReference>
<dbReference type="PANTHER" id="PTHR22801:SF63">
    <property type="entry name" value="C-TYPE LECTIN DOMAIN-CONTAINING PROTEIN"/>
    <property type="match status" value="1"/>
</dbReference>
<accession>A0ABM0MVX1</accession>
<dbReference type="CDD" id="cd00037">
    <property type="entry name" value="CLECT"/>
    <property type="match status" value="2"/>
</dbReference>
<proteinExistence type="predicted"/>
<dbReference type="RefSeq" id="XP_006824162.1">
    <property type="nucleotide sequence ID" value="XM_006824099.1"/>
</dbReference>
<evidence type="ECO:0000256" key="2">
    <source>
        <dbReference type="SAM" id="Phobius"/>
    </source>
</evidence>
<dbReference type="InterPro" id="IPR016186">
    <property type="entry name" value="C-type_lectin-like/link_sf"/>
</dbReference>
<protein>
    <submittedName>
        <fullName evidence="5">Aggrecan core protein-like</fullName>
    </submittedName>
</protein>
<dbReference type="GeneID" id="102809391"/>
<feature type="transmembrane region" description="Helical" evidence="2">
    <location>
        <begin position="52"/>
        <end position="73"/>
    </location>
</feature>
<evidence type="ECO:0000259" key="3">
    <source>
        <dbReference type="PROSITE" id="PS50041"/>
    </source>
</evidence>
<dbReference type="InterPro" id="IPR050801">
    <property type="entry name" value="Ca-Dep_Lectins_ImmuneDev"/>
</dbReference>
<reference evidence="5" key="1">
    <citation type="submission" date="2025-08" db="UniProtKB">
        <authorList>
            <consortium name="RefSeq"/>
        </authorList>
    </citation>
    <scope>IDENTIFICATION</scope>
    <source>
        <tissue evidence="5">Testes</tissue>
    </source>
</reference>
<sequence length="470" mass="52036">MAEEGETNGTSSLEDITDNAEDIWKYFKKGLKELRERCNCCKNASTTNVATATAAAVVLVAVIAGIIVAVVLVTGTTAEISSNVTNTANVSTFIPTTTLFTTNEFTSVDITTTEPDTTTVEVSTMPSTTEKTTEPADTTTDEVSTMPSTTEKTTEPADTTTDEVSTMPSTTEKTTEPDTTTEEVSAMRSTTEKTTEPEMVTTIDVTTESWTRTTLPFPTIPPTTATHDPTTRDRRYIDIECIRYYVYNDTQTWESSEQLCENVGAVLASLYTSKISDGVIQFIIDRNLDDGTISYWIGLNDISEEGSFEWLNGDPYGYTNWAPRNPDNWRNQDCGQLWTSRNFQWDDDICSNDNGYICQSPLDDCSDTTTPGWASDVSSTKVPSTAFTSSTLYPDRRYIDIGCSRYSVHNDTQTWANSEQLCEDMGAVLASLYTSTVSDDVIQFIIDSNMDDGAINYWIGLNEHFRRGKF</sequence>
<keyword evidence="4" id="KW-1185">Reference proteome</keyword>
<dbReference type="Gene3D" id="3.10.100.10">
    <property type="entry name" value="Mannose-Binding Protein A, subunit A"/>
    <property type="match status" value="2"/>
</dbReference>
<evidence type="ECO:0000313" key="5">
    <source>
        <dbReference type="RefSeq" id="XP_006824162.1"/>
    </source>
</evidence>
<feature type="domain" description="C-type lectin" evidence="3">
    <location>
        <begin position="244"/>
        <end position="359"/>
    </location>
</feature>
<dbReference type="InterPro" id="IPR016187">
    <property type="entry name" value="CTDL_fold"/>
</dbReference>
<feature type="region of interest" description="Disordered" evidence="1">
    <location>
        <begin position="116"/>
        <end position="196"/>
    </location>
</feature>
<keyword evidence="2" id="KW-1133">Transmembrane helix</keyword>
<keyword evidence="2" id="KW-0812">Transmembrane</keyword>
<dbReference type="Proteomes" id="UP000694865">
    <property type="component" value="Unplaced"/>
</dbReference>